<dbReference type="InParanoid" id="E9HF60"/>
<evidence type="ECO:0000313" key="3">
    <source>
        <dbReference type="Proteomes" id="UP000000305"/>
    </source>
</evidence>
<feature type="region of interest" description="Disordered" evidence="1">
    <location>
        <begin position="1"/>
        <end position="69"/>
    </location>
</feature>
<reference evidence="2 3" key="1">
    <citation type="journal article" date="2011" name="Science">
        <title>The ecoresponsive genome of Daphnia pulex.</title>
        <authorList>
            <person name="Colbourne J.K."/>
            <person name="Pfrender M.E."/>
            <person name="Gilbert D."/>
            <person name="Thomas W.K."/>
            <person name="Tucker A."/>
            <person name="Oakley T.H."/>
            <person name="Tokishita S."/>
            <person name="Aerts A."/>
            <person name="Arnold G.J."/>
            <person name="Basu M.K."/>
            <person name="Bauer D.J."/>
            <person name="Caceres C.E."/>
            <person name="Carmel L."/>
            <person name="Casola C."/>
            <person name="Choi J.H."/>
            <person name="Detter J.C."/>
            <person name="Dong Q."/>
            <person name="Dusheyko S."/>
            <person name="Eads B.D."/>
            <person name="Frohlich T."/>
            <person name="Geiler-Samerotte K.A."/>
            <person name="Gerlach D."/>
            <person name="Hatcher P."/>
            <person name="Jogdeo S."/>
            <person name="Krijgsveld J."/>
            <person name="Kriventseva E.V."/>
            <person name="Kultz D."/>
            <person name="Laforsch C."/>
            <person name="Lindquist E."/>
            <person name="Lopez J."/>
            <person name="Manak J.R."/>
            <person name="Muller J."/>
            <person name="Pangilinan J."/>
            <person name="Patwardhan R.P."/>
            <person name="Pitluck S."/>
            <person name="Pritham E.J."/>
            <person name="Rechtsteiner A."/>
            <person name="Rho M."/>
            <person name="Rogozin I.B."/>
            <person name="Sakarya O."/>
            <person name="Salamov A."/>
            <person name="Schaack S."/>
            <person name="Shapiro H."/>
            <person name="Shiga Y."/>
            <person name="Skalitzky C."/>
            <person name="Smith Z."/>
            <person name="Souvorov A."/>
            <person name="Sung W."/>
            <person name="Tang Z."/>
            <person name="Tsuchiya D."/>
            <person name="Tu H."/>
            <person name="Vos H."/>
            <person name="Wang M."/>
            <person name="Wolf Y.I."/>
            <person name="Yamagata H."/>
            <person name="Yamada T."/>
            <person name="Ye Y."/>
            <person name="Shaw J.R."/>
            <person name="Andrews J."/>
            <person name="Crease T.J."/>
            <person name="Tang H."/>
            <person name="Lucas S.M."/>
            <person name="Robertson H.M."/>
            <person name="Bork P."/>
            <person name="Koonin E.V."/>
            <person name="Zdobnov E.M."/>
            <person name="Grigoriev I.V."/>
            <person name="Lynch M."/>
            <person name="Boore J.L."/>
        </authorList>
    </citation>
    <scope>NUCLEOTIDE SEQUENCE [LARGE SCALE GENOMIC DNA]</scope>
</reference>
<keyword evidence="3" id="KW-1185">Reference proteome</keyword>
<dbReference type="KEGG" id="dpx:DAPPUDRAFT_300868"/>
<dbReference type="EMBL" id="GL732633">
    <property type="protein sequence ID" value="EFX69645.1"/>
    <property type="molecule type" value="Genomic_DNA"/>
</dbReference>
<feature type="compositionally biased region" description="Basic and acidic residues" evidence="1">
    <location>
        <begin position="10"/>
        <end position="32"/>
    </location>
</feature>
<feature type="compositionally biased region" description="Acidic residues" evidence="1">
    <location>
        <begin position="33"/>
        <end position="53"/>
    </location>
</feature>
<evidence type="ECO:0000313" key="2">
    <source>
        <dbReference type="EMBL" id="EFX69645.1"/>
    </source>
</evidence>
<proteinExistence type="predicted"/>
<dbReference type="Proteomes" id="UP000000305">
    <property type="component" value="Unassembled WGS sequence"/>
</dbReference>
<sequence length="168" mass="18027">MSIVISETSKQTEVDDDKRQDPLDDEKMKTAEEAETAPMDEEAENEPMDEEAETGPINLQSTSGREVEPNSLLTVNVVGSIQESSSLISAGSTISTQLMSSSNTIASADAGNESYPEPFTQELLSGRNEAVMTDSGISTNRATSETSQLTVRCSTITSTKTTYVRSAF</sequence>
<name>E9HF60_DAPPU</name>
<dbReference type="AlphaFoldDB" id="E9HF60"/>
<gene>
    <name evidence="2" type="ORF">DAPPUDRAFT_300868</name>
</gene>
<accession>E9HF60</accession>
<organism evidence="2 3">
    <name type="scientific">Daphnia pulex</name>
    <name type="common">Water flea</name>
    <dbReference type="NCBI Taxonomy" id="6669"/>
    <lineage>
        <taxon>Eukaryota</taxon>
        <taxon>Metazoa</taxon>
        <taxon>Ecdysozoa</taxon>
        <taxon>Arthropoda</taxon>
        <taxon>Crustacea</taxon>
        <taxon>Branchiopoda</taxon>
        <taxon>Diplostraca</taxon>
        <taxon>Cladocera</taxon>
        <taxon>Anomopoda</taxon>
        <taxon>Daphniidae</taxon>
        <taxon>Daphnia</taxon>
    </lineage>
</organism>
<protein>
    <submittedName>
        <fullName evidence="2">Uncharacterized protein</fullName>
    </submittedName>
</protein>
<evidence type="ECO:0000256" key="1">
    <source>
        <dbReference type="SAM" id="MobiDB-lite"/>
    </source>
</evidence>
<dbReference type="HOGENOM" id="CLU_1588159_0_0_1"/>